<dbReference type="RefSeq" id="WP_341835206.1">
    <property type="nucleotide sequence ID" value="NZ_CP149822.1"/>
</dbReference>
<dbReference type="SUPFAM" id="SSF55347">
    <property type="entry name" value="Glyceraldehyde-3-phosphate dehydrogenase-like, C-terminal domain"/>
    <property type="match status" value="1"/>
</dbReference>
<dbReference type="InterPro" id="IPR036291">
    <property type="entry name" value="NAD(P)-bd_dom_sf"/>
</dbReference>
<evidence type="ECO:0000259" key="1">
    <source>
        <dbReference type="Pfam" id="PF01408"/>
    </source>
</evidence>
<name>A0ABZ2YL41_9BACT</name>
<proteinExistence type="predicted"/>
<dbReference type="EMBL" id="CP149822">
    <property type="protein sequence ID" value="WZN40283.1"/>
    <property type="molecule type" value="Genomic_DNA"/>
</dbReference>
<evidence type="ECO:0000313" key="3">
    <source>
        <dbReference type="Proteomes" id="UP001485459"/>
    </source>
</evidence>
<gene>
    <name evidence="2" type="ORF">WJU16_20155</name>
</gene>
<dbReference type="Gene3D" id="3.30.360.10">
    <property type="entry name" value="Dihydrodipicolinate Reductase, domain 2"/>
    <property type="match status" value="1"/>
</dbReference>
<accession>A0ABZ2YL41</accession>
<dbReference type="InterPro" id="IPR006311">
    <property type="entry name" value="TAT_signal"/>
</dbReference>
<organism evidence="2 3">
    <name type="scientific">Chitinophaga pollutisoli</name>
    <dbReference type="NCBI Taxonomy" id="3133966"/>
    <lineage>
        <taxon>Bacteria</taxon>
        <taxon>Pseudomonadati</taxon>
        <taxon>Bacteroidota</taxon>
        <taxon>Chitinophagia</taxon>
        <taxon>Chitinophagales</taxon>
        <taxon>Chitinophagaceae</taxon>
        <taxon>Chitinophaga</taxon>
    </lineage>
</organism>
<dbReference type="SUPFAM" id="SSF51735">
    <property type="entry name" value="NAD(P)-binding Rossmann-fold domains"/>
    <property type="match status" value="1"/>
</dbReference>
<evidence type="ECO:0000313" key="2">
    <source>
        <dbReference type="EMBL" id="WZN40283.1"/>
    </source>
</evidence>
<dbReference type="Gene3D" id="3.40.50.720">
    <property type="entry name" value="NAD(P)-binding Rossmann-like Domain"/>
    <property type="match status" value="1"/>
</dbReference>
<dbReference type="InterPro" id="IPR050463">
    <property type="entry name" value="Gfo/Idh/MocA_oxidrdct_glycsds"/>
</dbReference>
<reference evidence="3" key="1">
    <citation type="submission" date="2024-03" db="EMBL/GenBank/DDBJ databases">
        <title>Chitinophaga horti sp. nov., isolated from garden soil.</title>
        <authorList>
            <person name="Lee D.S."/>
            <person name="Han D.M."/>
            <person name="Baek J.H."/>
            <person name="Choi D.G."/>
            <person name="Jeon J.H."/>
            <person name="Jeon C.O."/>
        </authorList>
    </citation>
    <scope>NUCLEOTIDE SEQUENCE [LARGE SCALE GENOMIC DNA]</scope>
    <source>
        <strain evidence="3">GPA1</strain>
    </source>
</reference>
<feature type="domain" description="Gfo/Idh/MocA-like oxidoreductase N-terminal" evidence="1">
    <location>
        <begin position="44"/>
        <end position="171"/>
    </location>
</feature>
<protein>
    <submittedName>
        <fullName evidence="2">Gfo/Idh/MocA family oxidoreductase</fullName>
    </submittedName>
</protein>
<dbReference type="InterPro" id="IPR000683">
    <property type="entry name" value="Gfo/Idh/MocA-like_OxRdtase_N"/>
</dbReference>
<dbReference type="Proteomes" id="UP001485459">
    <property type="component" value="Chromosome"/>
</dbReference>
<dbReference type="PANTHER" id="PTHR43818:SF5">
    <property type="entry name" value="OXIDOREDUCTASE FAMILY PROTEIN"/>
    <property type="match status" value="1"/>
</dbReference>
<keyword evidence="3" id="KW-1185">Reference proteome</keyword>
<sequence length="456" mass="50657">MTTSNKNRRDFLKLSMMGGAGVALSAMGMPASSYARILGANDRVNVGVVGFSDRFRQALMPTFLNHYKDLNFDIVAVSDIWKRRRDEGKSVLEGKLGHSVQACVNNDELYRIKDIDAVMIATADFQHAFHTIEAVNNKKDVYCEKPFAETMEDARNALKAVKASRRVFQVGTQRRSGAGYHAAANFIQQGKFGPITMVEMTWNVNQPGRWRRPDLVKDIRQADVDFARFHCTRPKENWDPRKYLEYRLFWPYSSGIFGQWMTHQIDTVHWFSGLKHPRSVVAGGGIYQWKDGRSNPDTLTAVLEYGPSNDPSSGFQVVYSSRFHNSAGGTKELYYSNGGMIDMSNNTISPNGGLREKEAAAMGMKANLLPEMSLSAAAGGVESGANTGGDDTTNAHVRNWMECVRKQDIKTNAPIEAAYSHSIALIMGTAAYRTGQRATFDEAKQDVMVGGKVFTL</sequence>
<dbReference type="PROSITE" id="PS51318">
    <property type="entry name" value="TAT"/>
    <property type="match status" value="1"/>
</dbReference>
<dbReference type="PANTHER" id="PTHR43818">
    <property type="entry name" value="BCDNA.GH03377"/>
    <property type="match status" value="1"/>
</dbReference>
<dbReference type="Pfam" id="PF01408">
    <property type="entry name" value="GFO_IDH_MocA"/>
    <property type="match status" value="1"/>
</dbReference>